<accession>A0A2R7Y420</accession>
<dbReference type="Proteomes" id="UP000244093">
    <property type="component" value="Unassembled WGS sequence"/>
</dbReference>
<evidence type="ECO:0000313" key="1">
    <source>
        <dbReference type="EMBL" id="PUA32260.1"/>
    </source>
</evidence>
<reference evidence="1 2" key="1">
    <citation type="journal article" date="2018" name="Syst. Appl. Microbiol.">
        <title>A new symbiotic nanoarchaeote (Candidatus Nanoclepta minutus) and its host (Zestosphaera tikiterensis gen. nov., sp. nov.) from a New Zealand hot spring.</title>
        <authorList>
            <person name="St John E."/>
            <person name="Liu Y."/>
            <person name="Podar M."/>
            <person name="Stott M.B."/>
            <person name="Meneghin J."/>
            <person name="Chen Z."/>
            <person name="Lagutin K."/>
            <person name="Mitchell K."/>
            <person name="Reysenbach A.L."/>
        </authorList>
    </citation>
    <scope>NUCLEOTIDE SEQUENCE [LARGE SCALE GENOMIC DNA]</scope>
    <source>
        <strain evidence="1">NZ3</strain>
    </source>
</reference>
<dbReference type="AlphaFoldDB" id="A0A2R7Y420"/>
<name>A0A2R7Y420_9CREN</name>
<comment type="caution">
    <text evidence="1">The sequence shown here is derived from an EMBL/GenBank/DDBJ whole genome shotgun (WGS) entry which is preliminary data.</text>
</comment>
<evidence type="ECO:0000313" key="2">
    <source>
        <dbReference type="Proteomes" id="UP000244093"/>
    </source>
</evidence>
<dbReference type="EMBL" id="NBVN01000004">
    <property type="protein sequence ID" value="PUA32260.1"/>
    <property type="molecule type" value="Genomic_DNA"/>
</dbReference>
<organism evidence="1 2">
    <name type="scientific">Zestosphaera tikiterensis</name>
    <dbReference type="NCBI Taxonomy" id="1973259"/>
    <lineage>
        <taxon>Archaea</taxon>
        <taxon>Thermoproteota</taxon>
        <taxon>Thermoprotei</taxon>
        <taxon>Desulfurococcales</taxon>
        <taxon>Desulfurococcaceae</taxon>
        <taxon>Zestosphaera</taxon>
    </lineage>
</organism>
<protein>
    <recommendedName>
        <fullName evidence="3">Transcription regulator AsnC/Lrp ligand binding domain-containing protein</fullName>
    </recommendedName>
</protein>
<evidence type="ECO:0008006" key="3">
    <source>
        <dbReference type="Google" id="ProtNLM"/>
    </source>
</evidence>
<proteinExistence type="predicted"/>
<sequence length="80" mass="9312">MSKAGVKGYVKTNVFFTTYDEALAEEILKLIESKYKVLEKHRSRVTNDFYFVSIEGNAEDLEELLKGKVSWFKVDVLVFR</sequence>
<gene>
    <name evidence="1" type="ORF">B7O98_06220</name>
</gene>